<accession>A0A8S5LS28</accession>
<organism evidence="1">
    <name type="scientific">Siphoviridae sp. ct7EW56</name>
    <dbReference type="NCBI Taxonomy" id="2827562"/>
    <lineage>
        <taxon>Viruses</taxon>
        <taxon>Duplodnaviria</taxon>
        <taxon>Heunggongvirae</taxon>
        <taxon>Uroviricota</taxon>
        <taxon>Caudoviricetes</taxon>
    </lineage>
</organism>
<protein>
    <submittedName>
        <fullName evidence="1">Uncharacterized protein</fullName>
    </submittedName>
</protein>
<name>A0A8S5LS28_9CAUD</name>
<reference evidence="1" key="1">
    <citation type="journal article" date="2021" name="Proc. Natl. Acad. Sci. U.S.A.">
        <title>A Catalog of Tens of Thousands of Viruses from Human Metagenomes Reveals Hidden Associations with Chronic Diseases.</title>
        <authorList>
            <person name="Tisza M.J."/>
            <person name="Buck C.B."/>
        </authorList>
    </citation>
    <scope>NUCLEOTIDE SEQUENCE</scope>
    <source>
        <strain evidence="1">Ct7EW56</strain>
    </source>
</reference>
<evidence type="ECO:0000313" key="1">
    <source>
        <dbReference type="EMBL" id="DAD72651.1"/>
    </source>
</evidence>
<sequence>MREVEMCVPHGIKGVYTCRYSTGEPHRAL</sequence>
<dbReference type="EMBL" id="BK015904">
    <property type="protein sequence ID" value="DAD72651.1"/>
    <property type="molecule type" value="Genomic_DNA"/>
</dbReference>
<proteinExistence type="predicted"/>